<dbReference type="EMBL" id="JABVXQ010000010">
    <property type="protein sequence ID" value="KAF6088373.1"/>
    <property type="molecule type" value="Genomic_DNA"/>
</dbReference>
<evidence type="ECO:0000313" key="3">
    <source>
        <dbReference type="Proteomes" id="UP000664940"/>
    </source>
</evidence>
<evidence type="ECO:0000256" key="1">
    <source>
        <dbReference type="SAM" id="Phobius"/>
    </source>
</evidence>
<feature type="transmembrane region" description="Helical" evidence="1">
    <location>
        <begin position="20"/>
        <end position="43"/>
    </location>
</feature>
<evidence type="ECO:0000313" key="2">
    <source>
        <dbReference type="EMBL" id="KAF6088373.1"/>
    </source>
</evidence>
<feature type="transmembrane region" description="Helical" evidence="1">
    <location>
        <begin position="55"/>
        <end position="74"/>
    </location>
</feature>
<organism evidence="2 3">
    <name type="scientific">Phyllostomus discolor</name>
    <name type="common">pale spear-nosed bat</name>
    <dbReference type="NCBI Taxonomy" id="89673"/>
    <lineage>
        <taxon>Eukaryota</taxon>
        <taxon>Metazoa</taxon>
        <taxon>Chordata</taxon>
        <taxon>Craniata</taxon>
        <taxon>Vertebrata</taxon>
        <taxon>Euteleostomi</taxon>
        <taxon>Mammalia</taxon>
        <taxon>Eutheria</taxon>
        <taxon>Laurasiatheria</taxon>
        <taxon>Chiroptera</taxon>
        <taxon>Yangochiroptera</taxon>
        <taxon>Phyllostomidae</taxon>
        <taxon>Phyllostominae</taxon>
        <taxon>Phyllostomus</taxon>
    </lineage>
</organism>
<comment type="caution">
    <text evidence="2">The sequence shown here is derived from an EMBL/GenBank/DDBJ whole genome shotgun (WGS) entry which is preliminary data.</text>
</comment>
<keyword evidence="1" id="KW-0812">Transmembrane</keyword>
<name>A0A833Z8Q8_9CHIR</name>
<sequence length="139" mass="16264">MPFRVFRVLEQKSCTYFVKLISKCFFLYDFVINGTVLLISLSYHSLLVHFVSYNPAELIHCNGFSGFLKIFFIYEIMLHANRYFCFFLSNLNAFNSFSCLIALVITSRVDPMSTTVENMDVLLFFFLLGGKYPVFHHYV</sequence>
<dbReference type="Proteomes" id="UP000664940">
    <property type="component" value="Unassembled WGS sequence"/>
</dbReference>
<feature type="transmembrane region" description="Helical" evidence="1">
    <location>
        <begin position="86"/>
        <end position="109"/>
    </location>
</feature>
<proteinExistence type="predicted"/>
<keyword evidence="1" id="KW-1133">Transmembrane helix</keyword>
<feature type="transmembrane region" description="Helical" evidence="1">
    <location>
        <begin position="121"/>
        <end position="138"/>
    </location>
</feature>
<keyword evidence="1" id="KW-0472">Membrane</keyword>
<gene>
    <name evidence="2" type="ORF">HJG60_008210</name>
</gene>
<reference evidence="2 3" key="1">
    <citation type="journal article" date="2020" name="Nature">
        <title>Six reference-quality genomes reveal evolution of bat adaptations.</title>
        <authorList>
            <person name="Jebb D."/>
            <person name="Huang Z."/>
            <person name="Pippel M."/>
            <person name="Hughes G.M."/>
            <person name="Lavrichenko K."/>
            <person name="Devanna P."/>
            <person name="Winkler S."/>
            <person name="Jermiin L.S."/>
            <person name="Skirmuntt E.C."/>
            <person name="Katzourakis A."/>
            <person name="Burkitt-Gray L."/>
            <person name="Ray D.A."/>
            <person name="Sullivan K.A.M."/>
            <person name="Roscito J.G."/>
            <person name="Kirilenko B.M."/>
            <person name="Davalos L.M."/>
            <person name="Corthals A.P."/>
            <person name="Power M.L."/>
            <person name="Jones G."/>
            <person name="Ransome R.D."/>
            <person name="Dechmann D.K.N."/>
            <person name="Locatelli A.G."/>
            <person name="Puechmaille S.J."/>
            <person name="Fedrigo O."/>
            <person name="Jarvis E.D."/>
            <person name="Hiller M."/>
            <person name="Vernes S.C."/>
            <person name="Myers E.W."/>
            <person name="Teeling E.C."/>
        </authorList>
    </citation>
    <scope>NUCLEOTIDE SEQUENCE [LARGE SCALE GENOMIC DNA]</scope>
    <source>
        <strain evidence="2">Bat1K_MPI-CBG_1</strain>
    </source>
</reference>
<accession>A0A833Z8Q8</accession>
<protein>
    <submittedName>
        <fullName evidence="2">Uncharacterized protein</fullName>
    </submittedName>
</protein>
<dbReference type="AlphaFoldDB" id="A0A833Z8Q8"/>